<evidence type="ECO:0000313" key="11">
    <source>
        <dbReference type="Proteomes" id="UP000221168"/>
    </source>
</evidence>
<reference evidence="10 11" key="1">
    <citation type="submission" date="2017-10" db="EMBL/GenBank/DDBJ databases">
        <title>Sedimentibacterium mangrovi gen. nov., sp. nov., a novel member of family Phyllobacteriacea isolated from mangrove sediment.</title>
        <authorList>
            <person name="Liao H."/>
            <person name="Tian Y."/>
        </authorList>
    </citation>
    <scope>NUCLEOTIDE SEQUENCE [LARGE SCALE GENOMIC DNA]</scope>
    <source>
        <strain evidence="10 11">X9-2-2</strain>
    </source>
</reference>
<keyword evidence="11" id="KW-1185">Reference proteome</keyword>
<dbReference type="Gene3D" id="2.40.37.10">
    <property type="entry name" value="Lyase, Ornithine Decarboxylase, Chain A, domain 1"/>
    <property type="match status" value="1"/>
</dbReference>
<evidence type="ECO:0000256" key="2">
    <source>
        <dbReference type="ARBA" id="ARBA00001933"/>
    </source>
</evidence>
<dbReference type="Proteomes" id="UP000221168">
    <property type="component" value="Unassembled WGS sequence"/>
</dbReference>
<name>A0A2G1QSF4_9HYPH</name>
<feature type="domain" description="Alanine racemase C-terminal" evidence="9">
    <location>
        <begin position="234"/>
        <end position="371"/>
    </location>
</feature>
<dbReference type="PANTHER" id="PTHR30511:SF0">
    <property type="entry name" value="ALANINE RACEMASE, CATABOLIC-RELATED"/>
    <property type="match status" value="1"/>
</dbReference>
<dbReference type="NCBIfam" id="TIGR00492">
    <property type="entry name" value="alr"/>
    <property type="match status" value="1"/>
</dbReference>
<evidence type="ECO:0000256" key="1">
    <source>
        <dbReference type="ARBA" id="ARBA00000316"/>
    </source>
</evidence>
<comment type="caution">
    <text evidence="10">The sequence shown here is derived from an EMBL/GenBank/DDBJ whole genome shotgun (WGS) entry which is preliminary data.</text>
</comment>
<dbReference type="PANTHER" id="PTHR30511">
    <property type="entry name" value="ALANINE RACEMASE"/>
    <property type="match status" value="1"/>
</dbReference>
<feature type="binding site" evidence="6 8">
    <location>
        <position position="314"/>
    </location>
    <ligand>
        <name>substrate</name>
    </ligand>
</feature>
<evidence type="ECO:0000256" key="4">
    <source>
        <dbReference type="ARBA" id="ARBA00022898"/>
    </source>
</evidence>
<comment type="cofactor">
    <cofactor evidence="2 6 7">
        <name>pyridoxal 5'-phosphate</name>
        <dbReference type="ChEBI" id="CHEBI:597326"/>
    </cofactor>
</comment>
<dbReference type="PRINTS" id="PR00992">
    <property type="entry name" value="ALARACEMASE"/>
</dbReference>
<dbReference type="GO" id="GO:0030632">
    <property type="term" value="P:D-alanine biosynthetic process"/>
    <property type="evidence" value="ECO:0007669"/>
    <property type="project" value="UniProtKB-UniRule"/>
</dbReference>
<sequence>MATARLTVDLDALAWNYRLLAEWSGQANAAAVVKADAYGTGLEQAGTALAGAGCETFFVAVPEEAVRLKRVLPGAQVFVLSGIFDEESAAVVAEAGAVPILNSLDQIDLWAGYWKARGSRRPCAIHVDTGMNRLGLSEAEALAFADRNARDHLVTPILLMSHLACADQRDHPLNRQQLDTFQRVRSAFGDIESSLANSAGVFLGSDYHFELTRPGIALYGGEAASGMANPMRAVVRAEARILQVRRVRAGEPVSYGAAQALERDSLVAVCGAGYADGYHRAGSGAGVPLRGSVAGGFHGALAGHRVPVVGRVTMDLTLFDITDVPDAGIAGAEWIELFGGTIPLDDAARAAGTIGYELLTSLGARYHRRHVGG</sequence>
<dbReference type="SMART" id="SM01005">
    <property type="entry name" value="Ala_racemase_C"/>
    <property type="match status" value="1"/>
</dbReference>
<dbReference type="GO" id="GO:0005829">
    <property type="term" value="C:cytosol"/>
    <property type="evidence" value="ECO:0007669"/>
    <property type="project" value="TreeGrafter"/>
</dbReference>
<evidence type="ECO:0000256" key="7">
    <source>
        <dbReference type="PIRSR" id="PIRSR600821-50"/>
    </source>
</evidence>
<evidence type="ECO:0000256" key="8">
    <source>
        <dbReference type="PIRSR" id="PIRSR600821-52"/>
    </source>
</evidence>
<dbReference type="OrthoDB" id="9813814at2"/>
<dbReference type="Pfam" id="PF01168">
    <property type="entry name" value="Ala_racemase_N"/>
    <property type="match status" value="1"/>
</dbReference>
<evidence type="ECO:0000256" key="3">
    <source>
        <dbReference type="ARBA" id="ARBA00013089"/>
    </source>
</evidence>
<feature type="active site" description="Proton acceptor; specific for L-alanine" evidence="6">
    <location>
        <position position="255"/>
    </location>
</feature>
<evidence type="ECO:0000259" key="9">
    <source>
        <dbReference type="SMART" id="SM01005"/>
    </source>
</evidence>
<dbReference type="EC" id="5.1.1.1" evidence="3 6"/>
<dbReference type="InterPro" id="IPR011079">
    <property type="entry name" value="Ala_racemase_C"/>
</dbReference>
<evidence type="ECO:0000313" key="10">
    <source>
        <dbReference type="EMBL" id="PHP68422.1"/>
    </source>
</evidence>
<dbReference type="InterPro" id="IPR001608">
    <property type="entry name" value="Ala_racemase_N"/>
</dbReference>
<dbReference type="SUPFAM" id="SSF50621">
    <property type="entry name" value="Alanine racemase C-terminal domain-like"/>
    <property type="match status" value="1"/>
</dbReference>
<dbReference type="InterPro" id="IPR029066">
    <property type="entry name" value="PLP-binding_barrel"/>
</dbReference>
<dbReference type="GO" id="GO:0008784">
    <property type="term" value="F:alanine racemase activity"/>
    <property type="evidence" value="ECO:0007669"/>
    <property type="project" value="UniProtKB-UniRule"/>
</dbReference>
<dbReference type="CDD" id="cd00430">
    <property type="entry name" value="PLPDE_III_AR"/>
    <property type="match status" value="1"/>
</dbReference>
<dbReference type="InterPro" id="IPR000821">
    <property type="entry name" value="Ala_racemase"/>
</dbReference>
<proteinExistence type="inferred from homology"/>
<dbReference type="InterPro" id="IPR009006">
    <property type="entry name" value="Ala_racemase/Decarboxylase_C"/>
</dbReference>
<dbReference type="HAMAP" id="MF_01201">
    <property type="entry name" value="Ala_racemase"/>
    <property type="match status" value="1"/>
</dbReference>
<protein>
    <recommendedName>
        <fullName evidence="3 6">Alanine racemase</fullName>
        <ecNumber evidence="3 6">5.1.1.1</ecNumber>
    </recommendedName>
</protein>
<dbReference type="AlphaFoldDB" id="A0A2G1QSF4"/>
<evidence type="ECO:0000256" key="6">
    <source>
        <dbReference type="HAMAP-Rule" id="MF_01201"/>
    </source>
</evidence>
<dbReference type="EMBL" id="PDVP01000002">
    <property type="protein sequence ID" value="PHP68422.1"/>
    <property type="molecule type" value="Genomic_DNA"/>
</dbReference>
<keyword evidence="5 6" id="KW-0413">Isomerase</keyword>
<feature type="modified residue" description="N6-(pyridoxal phosphate)lysine" evidence="6 7">
    <location>
        <position position="34"/>
    </location>
</feature>
<dbReference type="UniPathway" id="UPA00042">
    <property type="reaction ID" value="UER00497"/>
</dbReference>
<comment type="pathway">
    <text evidence="6">Amino-acid biosynthesis; D-alanine biosynthesis; D-alanine from L-alanine: step 1/1.</text>
</comment>
<feature type="active site" description="Proton acceptor; specific for D-alanine" evidence="6">
    <location>
        <position position="34"/>
    </location>
</feature>
<dbReference type="SUPFAM" id="SSF51419">
    <property type="entry name" value="PLP-binding barrel"/>
    <property type="match status" value="1"/>
</dbReference>
<organism evidence="10 11">
    <name type="scientific">Zhengella mangrovi</name>
    <dbReference type="NCBI Taxonomy" id="1982044"/>
    <lineage>
        <taxon>Bacteria</taxon>
        <taxon>Pseudomonadati</taxon>
        <taxon>Pseudomonadota</taxon>
        <taxon>Alphaproteobacteria</taxon>
        <taxon>Hyphomicrobiales</taxon>
        <taxon>Notoacmeibacteraceae</taxon>
        <taxon>Zhengella</taxon>
    </lineage>
</organism>
<accession>A0A2G1QSF4</accession>
<comment type="similarity">
    <text evidence="6">Belongs to the alanine racemase family.</text>
</comment>
<keyword evidence="4 6" id="KW-0663">Pyridoxal phosphate</keyword>
<comment type="function">
    <text evidence="6">Catalyzes the interconversion of L-alanine and D-alanine. May also act on other amino acids.</text>
</comment>
<dbReference type="Pfam" id="PF00842">
    <property type="entry name" value="Ala_racemase_C"/>
    <property type="match status" value="1"/>
</dbReference>
<evidence type="ECO:0000256" key="5">
    <source>
        <dbReference type="ARBA" id="ARBA00023235"/>
    </source>
</evidence>
<dbReference type="GO" id="GO:0030170">
    <property type="term" value="F:pyridoxal phosphate binding"/>
    <property type="evidence" value="ECO:0007669"/>
    <property type="project" value="UniProtKB-UniRule"/>
</dbReference>
<feature type="binding site" evidence="6 8">
    <location>
        <position position="133"/>
    </location>
    <ligand>
        <name>substrate</name>
    </ligand>
</feature>
<gene>
    <name evidence="10" type="primary">alr</name>
    <name evidence="10" type="ORF">CSC94_06295</name>
</gene>
<comment type="catalytic activity">
    <reaction evidence="1 6">
        <text>L-alanine = D-alanine</text>
        <dbReference type="Rhea" id="RHEA:20249"/>
        <dbReference type="ChEBI" id="CHEBI:57416"/>
        <dbReference type="ChEBI" id="CHEBI:57972"/>
        <dbReference type="EC" id="5.1.1.1"/>
    </reaction>
</comment>
<dbReference type="Gene3D" id="3.20.20.10">
    <property type="entry name" value="Alanine racemase"/>
    <property type="match status" value="1"/>
</dbReference>